<dbReference type="SMART" id="SM00220">
    <property type="entry name" value="S_TKc"/>
    <property type="match status" value="1"/>
</dbReference>
<evidence type="ECO:0000313" key="10">
    <source>
        <dbReference type="Proteomes" id="UP001550378"/>
    </source>
</evidence>
<keyword evidence="10" id="KW-1185">Reference proteome</keyword>
<gene>
    <name evidence="9" type="ORF">ABZ508_30655</name>
</gene>
<dbReference type="InterPro" id="IPR008271">
    <property type="entry name" value="Ser/Thr_kinase_AS"/>
</dbReference>
<dbReference type="EMBL" id="JBEXZR010000040">
    <property type="protein sequence ID" value="MEU0711730.1"/>
    <property type="molecule type" value="Genomic_DNA"/>
</dbReference>
<keyword evidence="7" id="KW-0812">Transmembrane</keyword>
<evidence type="ECO:0000256" key="6">
    <source>
        <dbReference type="SAM" id="MobiDB-lite"/>
    </source>
</evidence>
<feature type="domain" description="Protein kinase" evidence="8">
    <location>
        <begin position="15"/>
        <end position="281"/>
    </location>
</feature>
<dbReference type="PROSITE" id="PS00107">
    <property type="entry name" value="PROTEIN_KINASE_ATP"/>
    <property type="match status" value="1"/>
</dbReference>
<protein>
    <submittedName>
        <fullName evidence="9">Serine/threonine-protein kinase</fullName>
        <ecNumber evidence="9">2.7.11.1</ecNumber>
    </submittedName>
</protein>
<dbReference type="PANTHER" id="PTHR43289:SF34">
    <property type="entry name" value="SERINE_THREONINE-PROTEIN KINASE YBDM-RELATED"/>
    <property type="match status" value="1"/>
</dbReference>
<organism evidence="9 10">
    <name type="scientific">Streptomyces lavendulocolor</name>
    <dbReference type="NCBI Taxonomy" id="67316"/>
    <lineage>
        <taxon>Bacteria</taxon>
        <taxon>Bacillati</taxon>
        <taxon>Actinomycetota</taxon>
        <taxon>Actinomycetes</taxon>
        <taxon>Kitasatosporales</taxon>
        <taxon>Streptomycetaceae</taxon>
        <taxon>Streptomyces</taxon>
    </lineage>
</organism>
<dbReference type="GO" id="GO:0004674">
    <property type="term" value="F:protein serine/threonine kinase activity"/>
    <property type="evidence" value="ECO:0007669"/>
    <property type="project" value="UniProtKB-EC"/>
</dbReference>
<sequence>MQPISVEDPSWIGPYRLLGRLGEGGMGRVYLARSEGGRTVAVKLILGQLAQDQEFRRRFAQEVSAARRVGGRWTAPVLDADTGATVPWVATGYIPGPSLAEVVGDGHGPLPEASVRALASGLSQALESIHSVGLVHRDLKPSNVLVTVDGPRVIDFGIARALDAQGVTGDVRTRTGAVVGSPGFMSPEQVRGERITPASDVFCLGAVLAYAATGRTPFGGADSGVHSLLYRIVQEEPDLDGVPRGLAGLVRACLVKDPAGRPSIAELTEATRDAEPAGAWLPGALLAQLGQRAARLLDAELPVSARPPAPAPTPVPAPAPAHPDPLPLPGPLYAPTAFQTPPPSPQPHAYAYAVPHPVPPGPPDTFAGRSGGGGGARVALIVLGVVVGLPVVSVVLLFLIGLLTDKKEETPALHEIEGAVPDAYLGAWEGVMKPGTENEVLGRFDVVQGEKDQVVATVTYTLPHALCQDRAPLVSADASKIVLGGGTRAKSVPEGTRSCARSSARQTLKAQPDGSLLWESAGASTTLRPAETSKAAVHPKFLGTWDLPAEPAGDSLRLTIGQGAVGEQVVTATGAGAFKECRWKGLLAGAHTDRLVLGPLTAGTSSCPVRGSMVLTPAGEGTLYADRADRRVGTGREQLNHRTP</sequence>
<evidence type="ECO:0000259" key="8">
    <source>
        <dbReference type="PROSITE" id="PS50011"/>
    </source>
</evidence>
<keyword evidence="7" id="KW-1133">Transmembrane helix</keyword>
<feature type="region of interest" description="Disordered" evidence="6">
    <location>
        <begin position="304"/>
        <end position="324"/>
    </location>
</feature>
<keyword evidence="3 9" id="KW-0418">Kinase</keyword>
<comment type="caution">
    <text evidence="9">The sequence shown here is derived from an EMBL/GenBank/DDBJ whole genome shotgun (WGS) entry which is preliminary data.</text>
</comment>
<dbReference type="PANTHER" id="PTHR43289">
    <property type="entry name" value="MITOGEN-ACTIVATED PROTEIN KINASE KINASE KINASE 20-RELATED"/>
    <property type="match status" value="1"/>
</dbReference>
<dbReference type="Gene3D" id="3.30.200.20">
    <property type="entry name" value="Phosphorylase Kinase, domain 1"/>
    <property type="match status" value="1"/>
</dbReference>
<accession>A0ABV2WEE7</accession>
<name>A0ABV2WEE7_9ACTN</name>
<keyword evidence="1 9" id="KW-0808">Transferase</keyword>
<dbReference type="SUPFAM" id="SSF56112">
    <property type="entry name" value="Protein kinase-like (PK-like)"/>
    <property type="match status" value="1"/>
</dbReference>
<feature type="compositionally biased region" description="Pro residues" evidence="6">
    <location>
        <begin position="305"/>
        <end position="324"/>
    </location>
</feature>
<keyword evidence="4 5" id="KW-0067">ATP-binding</keyword>
<feature type="transmembrane region" description="Helical" evidence="7">
    <location>
        <begin position="378"/>
        <end position="403"/>
    </location>
</feature>
<evidence type="ECO:0000313" key="9">
    <source>
        <dbReference type="EMBL" id="MEU0711730.1"/>
    </source>
</evidence>
<evidence type="ECO:0000256" key="7">
    <source>
        <dbReference type="SAM" id="Phobius"/>
    </source>
</evidence>
<dbReference type="Gene3D" id="1.10.510.10">
    <property type="entry name" value="Transferase(Phosphotransferase) domain 1"/>
    <property type="match status" value="1"/>
</dbReference>
<feature type="binding site" evidence="5">
    <location>
        <position position="43"/>
    </location>
    <ligand>
        <name>ATP</name>
        <dbReference type="ChEBI" id="CHEBI:30616"/>
    </ligand>
</feature>
<dbReference type="InterPro" id="IPR011009">
    <property type="entry name" value="Kinase-like_dom_sf"/>
</dbReference>
<dbReference type="RefSeq" id="WP_359657241.1">
    <property type="nucleotide sequence ID" value="NZ_JBEXZP010000173.1"/>
</dbReference>
<evidence type="ECO:0000256" key="3">
    <source>
        <dbReference type="ARBA" id="ARBA00022777"/>
    </source>
</evidence>
<dbReference type="InterPro" id="IPR017441">
    <property type="entry name" value="Protein_kinase_ATP_BS"/>
</dbReference>
<evidence type="ECO:0000256" key="2">
    <source>
        <dbReference type="ARBA" id="ARBA00022741"/>
    </source>
</evidence>
<dbReference type="PROSITE" id="PS50011">
    <property type="entry name" value="PROTEIN_KINASE_DOM"/>
    <property type="match status" value="1"/>
</dbReference>
<dbReference type="CDD" id="cd14014">
    <property type="entry name" value="STKc_PknB_like"/>
    <property type="match status" value="1"/>
</dbReference>
<reference evidence="9 10" key="1">
    <citation type="submission" date="2024-06" db="EMBL/GenBank/DDBJ databases">
        <title>The Natural Products Discovery Center: Release of the First 8490 Sequenced Strains for Exploring Actinobacteria Biosynthetic Diversity.</title>
        <authorList>
            <person name="Kalkreuter E."/>
            <person name="Kautsar S.A."/>
            <person name="Yang D."/>
            <person name="Bader C.D."/>
            <person name="Teijaro C.N."/>
            <person name="Fluegel L."/>
            <person name="Davis C.M."/>
            <person name="Simpson J.R."/>
            <person name="Lauterbach L."/>
            <person name="Steele A.D."/>
            <person name="Gui C."/>
            <person name="Meng S."/>
            <person name="Li G."/>
            <person name="Viehrig K."/>
            <person name="Ye F."/>
            <person name="Su P."/>
            <person name="Kiefer A.F."/>
            <person name="Nichols A."/>
            <person name="Cepeda A.J."/>
            <person name="Yan W."/>
            <person name="Fan B."/>
            <person name="Jiang Y."/>
            <person name="Adhikari A."/>
            <person name="Zheng C.-J."/>
            <person name="Schuster L."/>
            <person name="Cowan T.M."/>
            <person name="Smanski M.J."/>
            <person name="Chevrette M.G."/>
            <person name="De Carvalho L.P.S."/>
            <person name="Shen B."/>
        </authorList>
    </citation>
    <scope>NUCLEOTIDE SEQUENCE [LARGE SCALE GENOMIC DNA]</scope>
    <source>
        <strain evidence="9 10">NPDC006337</strain>
    </source>
</reference>
<keyword evidence="7" id="KW-0472">Membrane</keyword>
<feature type="region of interest" description="Disordered" evidence="6">
    <location>
        <begin position="339"/>
        <end position="370"/>
    </location>
</feature>
<evidence type="ECO:0000256" key="5">
    <source>
        <dbReference type="PROSITE-ProRule" id="PRU10141"/>
    </source>
</evidence>
<dbReference type="Proteomes" id="UP001550378">
    <property type="component" value="Unassembled WGS sequence"/>
</dbReference>
<evidence type="ECO:0000256" key="1">
    <source>
        <dbReference type="ARBA" id="ARBA00022679"/>
    </source>
</evidence>
<dbReference type="PROSITE" id="PS00108">
    <property type="entry name" value="PROTEIN_KINASE_ST"/>
    <property type="match status" value="1"/>
</dbReference>
<evidence type="ECO:0000256" key="4">
    <source>
        <dbReference type="ARBA" id="ARBA00022840"/>
    </source>
</evidence>
<keyword evidence="2 5" id="KW-0547">Nucleotide-binding</keyword>
<dbReference type="EC" id="2.7.11.1" evidence="9"/>
<dbReference type="InterPro" id="IPR000719">
    <property type="entry name" value="Prot_kinase_dom"/>
</dbReference>
<dbReference type="Pfam" id="PF00069">
    <property type="entry name" value="Pkinase"/>
    <property type="match status" value="1"/>
</dbReference>
<proteinExistence type="predicted"/>